<proteinExistence type="predicted"/>
<name>A0A7W3T2Z7_9ACTN</name>
<dbReference type="EMBL" id="VKHS01000194">
    <property type="protein sequence ID" value="MBB0229953.1"/>
    <property type="molecule type" value="Genomic_DNA"/>
</dbReference>
<evidence type="ECO:0000313" key="1">
    <source>
        <dbReference type="EMBL" id="MBB0229953.1"/>
    </source>
</evidence>
<organism evidence="1 2">
    <name type="scientific">Streptomyces calidiresistens</name>
    <dbReference type="NCBI Taxonomy" id="1485586"/>
    <lineage>
        <taxon>Bacteria</taxon>
        <taxon>Bacillati</taxon>
        <taxon>Actinomycetota</taxon>
        <taxon>Actinomycetes</taxon>
        <taxon>Kitasatosporales</taxon>
        <taxon>Streptomycetaceae</taxon>
        <taxon>Streptomyces</taxon>
    </lineage>
</organism>
<sequence length="70" mass="8244">MVPRDPAPWDVAHRWFREWAAEGTWNRMHDALRGRVRGRRRICWWIPAGRCCGLWSTRPPCGTGRARNTS</sequence>
<reference evidence="2" key="1">
    <citation type="submission" date="2019-10" db="EMBL/GenBank/DDBJ databases">
        <title>Streptomyces sp. nov., a novel actinobacterium isolated from alkaline environment.</title>
        <authorList>
            <person name="Golinska P."/>
        </authorList>
    </citation>
    <scope>NUCLEOTIDE SEQUENCE [LARGE SCALE GENOMIC DNA]</scope>
    <source>
        <strain evidence="2">DSM 42108</strain>
    </source>
</reference>
<gene>
    <name evidence="1" type="ORF">FOE67_10590</name>
</gene>
<protein>
    <submittedName>
        <fullName evidence="1">Transposase</fullName>
    </submittedName>
</protein>
<dbReference type="Proteomes" id="UP000530234">
    <property type="component" value="Unassembled WGS sequence"/>
</dbReference>
<keyword evidence="2" id="KW-1185">Reference proteome</keyword>
<evidence type="ECO:0000313" key="2">
    <source>
        <dbReference type="Proteomes" id="UP000530234"/>
    </source>
</evidence>
<accession>A0A7W3T2Z7</accession>
<comment type="caution">
    <text evidence="1">The sequence shown here is derived from an EMBL/GenBank/DDBJ whole genome shotgun (WGS) entry which is preliminary data.</text>
</comment>
<dbReference type="AlphaFoldDB" id="A0A7W3T2Z7"/>